<accession>A0ABW7JI62</accession>
<dbReference type="InterPro" id="IPR036188">
    <property type="entry name" value="FAD/NAD-bd_sf"/>
</dbReference>
<organism evidence="7 8">
    <name type="scientific">Antrihabitans spumae</name>
    <dbReference type="NCBI Taxonomy" id="3373370"/>
    <lineage>
        <taxon>Bacteria</taxon>
        <taxon>Bacillati</taxon>
        <taxon>Actinomycetota</taxon>
        <taxon>Actinomycetes</taxon>
        <taxon>Mycobacteriales</taxon>
        <taxon>Nocardiaceae</taxon>
        <taxon>Antrihabitans</taxon>
    </lineage>
</organism>
<evidence type="ECO:0000256" key="4">
    <source>
        <dbReference type="ARBA" id="ARBA00023002"/>
    </source>
</evidence>
<sequence length="445" mass="48672">MTQQPKHILIVGGGTVGMSAAIRLQKKLRAGEARITIVDPLPHMTYLPFLPEVSAGSIDPRHIVVPLRTVLRKCTVITGKVSKIEHASRTAWITDPSGNVETLSYDILLMTAGSVARTLPVPGLLEQGIMFKTVTEAAYLRDHVLSRLDDASATEDAELRKRLLTFVVIGGGYAGIEALAELQDMARYAVRYYPNITADDMNWILVEATGRIMPEVSPKMGIYTIERLTERGIKVYLNTRADSLVDGNVELSDGSKFGADTIVWTAGVKANPMLAHTDLPVDQRSRLRCTSTLQVVGVSEAFGAGDISAVPDLSKIDEDPTATCSPSAQHAVRQAKVMADNTVALVRGKKMRDYEHKYAGSVASLGLYRGVADVYGIKVKGLPAWFMHRGYHVLKMPTLSRKVRIVADWTLALFFRREIVALDQIDHPKAVAESVRALESARKAS</sequence>
<dbReference type="Pfam" id="PF07992">
    <property type="entry name" value="Pyr_redox_2"/>
    <property type="match status" value="1"/>
</dbReference>
<dbReference type="RefSeq" id="WP_395112243.1">
    <property type="nucleotide sequence ID" value="NZ_JBIMSO010000004.1"/>
</dbReference>
<evidence type="ECO:0000256" key="1">
    <source>
        <dbReference type="ARBA" id="ARBA00005272"/>
    </source>
</evidence>
<evidence type="ECO:0000256" key="5">
    <source>
        <dbReference type="ARBA" id="ARBA00023027"/>
    </source>
</evidence>
<dbReference type="PANTHER" id="PTHR43706">
    <property type="entry name" value="NADH DEHYDROGENASE"/>
    <property type="match status" value="1"/>
</dbReference>
<name>A0ABW7JI62_9NOCA</name>
<comment type="caution">
    <text evidence="7">The sequence shown here is derived from an EMBL/GenBank/DDBJ whole genome shotgun (WGS) entry which is preliminary data.</text>
</comment>
<comment type="similarity">
    <text evidence="1">Belongs to the NADH dehydrogenase family.</text>
</comment>
<evidence type="ECO:0000313" key="8">
    <source>
        <dbReference type="Proteomes" id="UP001609175"/>
    </source>
</evidence>
<dbReference type="GO" id="GO:0016491">
    <property type="term" value="F:oxidoreductase activity"/>
    <property type="evidence" value="ECO:0007669"/>
    <property type="project" value="UniProtKB-KW"/>
</dbReference>
<dbReference type="EC" id="1.6.5.-" evidence="7"/>
<dbReference type="InterPro" id="IPR023753">
    <property type="entry name" value="FAD/NAD-binding_dom"/>
</dbReference>
<evidence type="ECO:0000256" key="3">
    <source>
        <dbReference type="ARBA" id="ARBA00022827"/>
    </source>
</evidence>
<dbReference type="SUPFAM" id="SSF51905">
    <property type="entry name" value="FAD/NAD(P)-binding domain"/>
    <property type="match status" value="2"/>
</dbReference>
<feature type="domain" description="FAD/NAD(P)-binding" evidence="6">
    <location>
        <begin position="7"/>
        <end position="335"/>
    </location>
</feature>
<dbReference type="Proteomes" id="UP001609175">
    <property type="component" value="Unassembled WGS sequence"/>
</dbReference>
<dbReference type="PANTHER" id="PTHR43706:SF45">
    <property type="entry name" value="NADH DEHYDROGENASE-LIKE PROTEIN RV1812C"/>
    <property type="match status" value="1"/>
</dbReference>
<reference evidence="7 8" key="1">
    <citation type="submission" date="2024-10" db="EMBL/GenBank/DDBJ databases">
        <authorList>
            <person name="Riesco R."/>
        </authorList>
    </citation>
    <scope>NUCLEOTIDE SEQUENCE [LARGE SCALE GENOMIC DNA]</scope>
    <source>
        <strain evidence="7 8">NCIMB 15449</strain>
    </source>
</reference>
<keyword evidence="4 7" id="KW-0560">Oxidoreductase</keyword>
<evidence type="ECO:0000256" key="2">
    <source>
        <dbReference type="ARBA" id="ARBA00022630"/>
    </source>
</evidence>
<keyword evidence="5" id="KW-0520">NAD</keyword>
<dbReference type="PRINTS" id="PR00368">
    <property type="entry name" value="FADPNR"/>
</dbReference>
<evidence type="ECO:0000313" key="7">
    <source>
        <dbReference type="EMBL" id="MFH5206851.1"/>
    </source>
</evidence>
<proteinExistence type="inferred from homology"/>
<evidence type="ECO:0000259" key="6">
    <source>
        <dbReference type="Pfam" id="PF07992"/>
    </source>
</evidence>
<dbReference type="EMBL" id="JBIMSO010000004">
    <property type="protein sequence ID" value="MFH5206851.1"/>
    <property type="molecule type" value="Genomic_DNA"/>
</dbReference>
<dbReference type="InterPro" id="IPR045024">
    <property type="entry name" value="NDH-2"/>
</dbReference>
<dbReference type="PRINTS" id="PR00411">
    <property type="entry name" value="PNDRDTASEI"/>
</dbReference>
<keyword evidence="2" id="KW-0285">Flavoprotein</keyword>
<dbReference type="Gene3D" id="3.50.50.100">
    <property type="match status" value="1"/>
</dbReference>
<gene>
    <name evidence="7" type="ORF">ACHIPZ_01190</name>
</gene>
<keyword evidence="3" id="KW-0274">FAD</keyword>
<protein>
    <submittedName>
        <fullName evidence="7">NAD(P)/FAD-dependent oxidoreductase</fullName>
        <ecNumber evidence="7">1.6.5.-</ecNumber>
    </submittedName>
</protein>